<keyword evidence="4" id="KW-0235">DNA replication</keyword>
<feature type="region of interest" description="Disordered" evidence="6">
    <location>
        <begin position="1"/>
        <end position="64"/>
    </location>
</feature>
<keyword evidence="5" id="KW-0539">Nucleus</keyword>
<dbReference type="AlphaFoldDB" id="A8P2E6"/>
<dbReference type="Proteomes" id="UP000001861">
    <property type="component" value="Unassembled WGS sequence"/>
</dbReference>
<dbReference type="InParanoid" id="A8P2E6"/>
<dbReference type="OrthoDB" id="338231at2759"/>
<feature type="domain" description="GINS subunit" evidence="7">
    <location>
        <begin position="120"/>
        <end position="202"/>
    </location>
</feature>
<dbReference type="Pfam" id="PF16922">
    <property type="entry name" value="SLD5_C"/>
    <property type="match status" value="1"/>
</dbReference>
<dbReference type="GO" id="GO:0000727">
    <property type="term" value="P:double-strand break repair via break-induced replication"/>
    <property type="evidence" value="ECO:0007669"/>
    <property type="project" value="TreeGrafter"/>
</dbReference>
<dbReference type="OMA" id="ILETAWI"/>
<evidence type="ECO:0000256" key="3">
    <source>
        <dbReference type="ARBA" id="ARBA00014804"/>
    </source>
</evidence>
<keyword evidence="10" id="KW-1185">Reference proteome</keyword>
<dbReference type="InterPro" id="IPR031633">
    <property type="entry name" value="SLD5_C"/>
</dbReference>
<dbReference type="KEGG" id="cci:CC1G_04745"/>
<evidence type="ECO:0000256" key="6">
    <source>
        <dbReference type="SAM" id="MobiDB-lite"/>
    </source>
</evidence>
<dbReference type="EMBL" id="AACS02000013">
    <property type="protein sequence ID" value="EAU83489.1"/>
    <property type="molecule type" value="Genomic_DNA"/>
</dbReference>
<reference evidence="9 10" key="1">
    <citation type="journal article" date="2010" name="Proc. Natl. Acad. Sci. U.S.A.">
        <title>Insights into evolution of multicellular fungi from the assembled chromosomes of the mushroom Coprinopsis cinerea (Coprinus cinereus).</title>
        <authorList>
            <person name="Stajich J.E."/>
            <person name="Wilke S.K."/>
            <person name="Ahren D."/>
            <person name="Au C.H."/>
            <person name="Birren B.W."/>
            <person name="Borodovsky M."/>
            <person name="Burns C."/>
            <person name="Canback B."/>
            <person name="Casselton L.A."/>
            <person name="Cheng C.K."/>
            <person name="Deng J."/>
            <person name="Dietrich F.S."/>
            <person name="Fargo D.C."/>
            <person name="Farman M.L."/>
            <person name="Gathman A.C."/>
            <person name="Goldberg J."/>
            <person name="Guigo R."/>
            <person name="Hoegger P.J."/>
            <person name="Hooker J.B."/>
            <person name="Huggins A."/>
            <person name="James T.Y."/>
            <person name="Kamada T."/>
            <person name="Kilaru S."/>
            <person name="Kodira C."/>
            <person name="Kues U."/>
            <person name="Kupfer D."/>
            <person name="Kwan H.S."/>
            <person name="Lomsadze A."/>
            <person name="Li W."/>
            <person name="Lilly W.W."/>
            <person name="Ma L.J."/>
            <person name="Mackey A.J."/>
            <person name="Manning G."/>
            <person name="Martin F."/>
            <person name="Muraguchi H."/>
            <person name="Natvig D.O."/>
            <person name="Palmerini H."/>
            <person name="Ramesh M.A."/>
            <person name="Rehmeyer C.J."/>
            <person name="Roe B.A."/>
            <person name="Shenoy N."/>
            <person name="Stanke M."/>
            <person name="Ter-Hovhannisyan V."/>
            <person name="Tunlid A."/>
            <person name="Velagapudi R."/>
            <person name="Vision T.J."/>
            <person name="Zeng Q."/>
            <person name="Zolan M.E."/>
            <person name="Pukkila P.J."/>
        </authorList>
    </citation>
    <scope>NUCLEOTIDE SEQUENCE [LARGE SCALE GENOMIC DNA]</scope>
    <source>
        <strain evidence="10">Okayama-7 / 130 / ATCC MYA-4618 / FGSC 9003</strain>
    </source>
</reference>
<dbReference type="GO" id="GO:0000811">
    <property type="term" value="C:GINS complex"/>
    <property type="evidence" value="ECO:0007669"/>
    <property type="project" value="TreeGrafter"/>
</dbReference>
<evidence type="ECO:0000259" key="8">
    <source>
        <dbReference type="Pfam" id="PF16922"/>
    </source>
</evidence>
<comment type="caution">
    <text evidence="9">The sequence shown here is derived from an EMBL/GenBank/DDBJ whole genome shotgun (WGS) entry which is preliminary data.</text>
</comment>
<name>A8P2E6_COPC7</name>
<dbReference type="VEuPathDB" id="FungiDB:CC1G_04745"/>
<protein>
    <recommendedName>
        <fullName evidence="3">DNA replication complex GINS protein SLD5</fullName>
    </recommendedName>
</protein>
<dbReference type="eggNOG" id="KOG3176">
    <property type="taxonomic scope" value="Eukaryota"/>
</dbReference>
<dbReference type="InterPro" id="IPR036224">
    <property type="entry name" value="GINS_bundle-like_dom_sf"/>
</dbReference>
<evidence type="ECO:0000256" key="5">
    <source>
        <dbReference type="ARBA" id="ARBA00023242"/>
    </source>
</evidence>
<feature type="domain" description="DNA replication complex GINS protein SLD5 C-terminal" evidence="8">
    <location>
        <begin position="231"/>
        <end position="283"/>
    </location>
</feature>
<evidence type="ECO:0000313" key="9">
    <source>
        <dbReference type="EMBL" id="EAU83489.1"/>
    </source>
</evidence>
<dbReference type="InterPro" id="IPR008591">
    <property type="entry name" value="GINS_Sld5"/>
</dbReference>
<dbReference type="InterPro" id="IPR038749">
    <property type="entry name" value="Sld5_GINS_A"/>
</dbReference>
<evidence type="ECO:0000259" key="7">
    <source>
        <dbReference type="Pfam" id="PF05916"/>
    </source>
</evidence>
<gene>
    <name evidence="9" type="ORF">CC1G_04745</name>
</gene>
<dbReference type="CDD" id="cd21692">
    <property type="entry name" value="GINS_B_Sld5"/>
    <property type="match status" value="1"/>
</dbReference>
<proteinExistence type="inferred from homology"/>
<sequence>MSNWEEEYARDASSFLNPASGTSGASGSSRPRYADSNALGLGLADRDDEDVPMGGVDGDAGEAMDPTSMAIREIIEEGSAEANTPLQQLIRHWMNERHAPDILPAQEELLSGLLDHLRLQSRNVQILRDDPRTSESEHFRIMLVQTEIERVKFIIRSYIRTRLYKIERYARFITSDADVQTRITASEREHASRHAKLTEQHLYLSVLQSLPEAQSHLDDTPVFYPSMVTQPDKTRPVFVHALQECPPIRLPDGNSMTMKKGHIVLTQYQVVEHLVARGEAELV</sequence>
<dbReference type="GO" id="GO:0006261">
    <property type="term" value="P:DNA-templated DNA replication"/>
    <property type="evidence" value="ECO:0007669"/>
    <property type="project" value="InterPro"/>
</dbReference>
<dbReference type="RefSeq" id="XP_001838301.1">
    <property type="nucleotide sequence ID" value="XM_001838249.1"/>
</dbReference>
<accession>A8P2E6</accession>
<dbReference type="FunCoup" id="A8P2E6">
    <property type="interactions" value="470"/>
</dbReference>
<dbReference type="SUPFAM" id="SSF158573">
    <property type="entry name" value="GINS helical bundle-like"/>
    <property type="match status" value="1"/>
</dbReference>
<dbReference type="STRING" id="240176.A8P2E6"/>
<dbReference type="GeneID" id="6014881"/>
<comment type="subcellular location">
    <subcellularLocation>
        <location evidence="1">Nucleus</location>
    </subcellularLocation>
</comment>
<dbReference type="SUPFAM" id="SSF160059">
    <property type="entry name" value="PriA/YqbF domain"/>
    <property type="match status" value="1"/>
</dbReference>
<comment type="similarity">
    <text evidence="2">Belongs to the GINS4/SLD5 family.</text>
</comment>
<dbReference type="CDD" id="cd11711">
    <property type="entry name" value="GINS_A_Sld5"/>
    <property type="match status" value="1"/>
</dbReference>
<evidence type="ECO:0000256" key="1">
    <source>
        <dbReference type="ARBA" id="ARBA00004123"/>
    </source>
</evidence>
<dbReference type="Pfam" id="PF05916">
    <property type="entry name" value="Sld5"/>
    <property type="match status" value="1"/>
</dbReference>
<feature type="compositionally biased region" description="Low complexity" evidence="6">
    <location>
        <begin position="19"/>
        <end position="29"/>
    </location>
</feature>
<dbReference type="InterPro" id="IPR021151">
    <property type="entry name" value="GINS_A"/>
</dbReference>
<dbReference type="PANTHER" id="PTHR21206:SF0">
    <property type="entry name" value="DNA REPLICATION COMPLEX GINS PROTEIN SLD5"/>
    <property type="match status" value="1"/>
</dbReference>
<organism evidence="9 10">
    <name type="scientific">Coprinopsis cinerea (strain Okayama-7 / 130 / ATCC MYA-4618 / FGSC 9003)</name>
    <name type="common">Inky cap fungus</name>
    <name type="synonym">Hormographiella aspergillata</name>
    <dbReference type="NCBI Taxonomy" id="240176"/>
    <lineage>
        <taxon>Eukaryota</taxon>
        <taxon>Fungi</taxon>
        <taxon>Dikarya</taxon>
        <taxon>Basidiomycota</taxon>
        <taxon>Agaricomycotina</taxon>
        <taxon>Agaricomycetes</taxon>
        <taxon>Agaricomycetidae</taxon>
        <taxon>Agaricales</taxon>
        <taxon>Agaricineae</taxon>
        <taxon>Psathyrellaceae</taxon>
        <taxon>Coprinopsis</taxon>
    </lineage>
</organism>
<evidence type="ECO:0000256" key="2">
    <source>
        <dbReference type="ARBA" id="ARBA00008187"/>
    </source>
</evidence>
<evidence type="ECO:0000313" key="10">
    <source>
        <dbReference type="Proteomes" id="UP000001861"/>
    </source>
</evidence>
<dbReference type="PANTHER" id="PTHR21206">
    <property type="entry name" value="SLD5 PROTEIN"/>
    <property type="match status" value="1"/>
</dbReference>
<dbReference type="Gene3D" id="1.20.58.1030">
    <property type="match status" value="1"/>
</dbReference>
<evidence type="ECO:0000256" key="4">
    <source>
        <dbReference type="ARBA" id="ARBA00022705"/>
    </source>
</evidence>